<organism evidence="8 9">
    <name type="scientific">Bacillus taeanensis</name>
    <dbReference type="NCBI Taxonomy" id="273032"/>
    <lineage>
        <taxon>Bacteria</taxon>
        <taxon>Bacillati</taxon>
        <taxon>Bacillota</taxon>
        <taxon>Bacilli</taxon>
        <taxon>Bacillales</taxon>
        <taxon>Bacillaceae</taxon>
        <taxon>Bacillus</taxon>
    </lineage>
</organism>
<comment type="caution">
    <text evidence="8">The sequence shown here is derived from an EMBL/GenBank/DDBJ whole genome shotgun (WGS) entry which is preliminary data.</text>
</comment>
<keyword evidence="9" id="KW-1185">Reference proteome</keyword>
<reference evidence="8 9" key="1">
    <citation type="submission" date="2018-07" db="EMBL/GenBank/DDBJ databases">
        <title>Lottiidibacillus patelloidae gen. nov., sp. nov., isolated from the intestinal tract of a marine limpet and the reclassification of B. taeanensis BH030017T, B. algicola KMM 3737T and B. hwajinpoensis SW-72T as genus Lottiidibacillus.</title>
        <authorList>
            <person name="Liu R."/>
            <person name="Huang Z."/>
        </authorList>
    </citation>
    <scope>NUCLEOTIDE SEQUENCE [LARGE SCALE GENOMIC DNA]</scope>
    <source>
        <strain evidence="8 9">BH030017</strain>
    </source>
</reference>
<dbReference type="InterPro" id="IPR050490">
    <property type="entry name" value="Bact_solute-bd_prot1"/>
</dbReference>
<dbReference type="PANTHER" id="PTHR43649:SF33">
    <property type="entry name" value="POLYGALACTURONAN_RHAMNOGALACTURONAN-BINDING PROTEIN YTCQ"/>
    <property type="match status" value="1"/>
</dbReference>
<dbReference type="InterPro" id="IPR006061">
    <property type="entry name" value="SBP_1_CS"/>
</dbReference>
<dbReference type="GO" id="GO:0055085">
    <property type="term" value="P:transmembrane transport"/>
    <property type="evidence" value="ECO:0007669"/>
    <property type="project" value="InterPro"/>
</dbReference>
<dbReference type="PROSITE" id="PS51257">
    <property type="entry name" value="PROKAR_LIPOPROTEIN"/>
    <property type="match status" value="1"/>
</dbReference>
<keyword evidence="4" id="KW-0732">Signal</keyword>
<evidence type="ECO:0000256" key="1">
    <source>
        <dbReference type="ARBA" id="ARBA00008520"/>
    </source>
</evidence>
<evidence type="ECO:0000256" key="5">
    <source>
        <dbReference type="ARBA" id="ARBA00023136"/>
    </source>
</evidence>
<dbReference type="PROSITE" id="PS01037">
    <property type="entry name" value="SBP_BACTERIAL_1"/>
    <property type="match status" value="1"/>
</dbReference>
<accession>A0A366XSF7</accession>
<evidence type="ECO:0000313" key="9">
    <source>
        <dbReference type="Proteomes" id="UP000253314"/>
    </source>
</evidence>
<keyword evidence="6" id="KW-0564">Palmitate</keyword>
<dbReference type="Gene3D" id="3.40.190.10">
    <property type="entry name" value="Periplasmic binding protein-like II"/>
    <property type="match status" value="2"/>
</dbReference>
<evidence type="ECO:0008006" key="10">
    <source>
        <dbReference type="Google" id="ProtNLM"/>
    </source>
</evidence>
<dbReference type="RefSeq" id="WP_113807550.1">
    <property type="nucleotide sequence ID" value="NZ_QOCW01000025.1"/>
</dbReference>
<evidence type="ECO:0000256" key="2">
    <source>
        <dbReference type="ARBA" id="ARBA00022448"/>
    </source>
</evidence>
<protein>
    <recommendedName>
        <fullName evidence="10">ABC transporter substrate-binding protein</fullName>
    </recommendedName>
</protein>
<dbReference type="AlphaFoldDB" id="A0A366XSF7"/>
<proteinExistence type="inferred from homology"/>
<keyword evidence="5" id="KW-0472">Membrane</keyword>
<gene>
    <name evidence="8" type="ORF">DS031_18535</name>
</gene>
<dbReference type="Pfam" id="PF01547">
    <property type="entry name" value="SBP_bac_1"/>
    <property type="match status" value="1"/>
</dbReference>
<dbReference type="Proteomes" id="UP000253314">
    <property type="component" value="Unassembled WGS sequence"/>
</dbReference>
<evidence type="ECO:0000256" key="6">
    <source>
        <dbReference type="ARBA" id="ARBA00023139"/>
    </source>
</evidence>
<dbReference type="EMBL" id="QOCW01000025">
    <property type="protein sequence ID" value="RBW68075.1"/>
    <property type="molecule type" value="Genomic_DNA"/>
</dbReference>
<evidence type="ECO:0000256" key="3">
    <source>
        <dbReference type="ARBA" id="ARBA00022475"/>
    </source>
</evidence>
<sequence length="414" mass="47428">MKRFLSLSPILIIFLLAGCMESELDQSLIKEEKIELEFFSPKPETEVIFNELIQEFEELHPNVTIKQEIVPEPMTVLKARIARGDIPDLFITYPIEQDYKVRAEKGYLLDLSNEPFIKDIQPTIQNRYLVDGKMYGAALTQNAVGVLYNKDHFEELNLSVPNSWNSFVQVLEELKSNGKTALIMPNKDINQASIFNLNLVANEFEPSYWKKDEFSIVDSSHWREISEKILTVLLYVQPNSFEDSYYDANKKFANGEASMYIMGTWALTMIEKSNPYLNYGIFPFPASNQKDHHVLGGVDIGFAVSADTKYPEEAKVFLAFLIKKENAQRISDFEGSISAVKGVTNTHKEGHLIRAKIASGQVLNWPNHYWAGGTAAESEFRKYTAQFYDDQNIDVYLENLEKMFNRYADANEKN</sequence>
<comment type="similarity">
    <text evidence="1">Belongs to the bacterial solute-binding protein 1 family.</text>
</comment>
<keyword evidence="2" id="KW-0813">Transport</keyword>
<evidence type="ECO:0000256" key="4">
    <source>
        <dbReference type="ARBA" id="ARBA00022729"/>
    </source>
</evidence>
<evidence type="ECO:0000256" key="7">
    <source>
        <dbReference type="ARBA" id="ARBA00023288"/>
    </source>
</evidence>
<dbReference type="SUPFAM" id="SSF53850">
    <property type="entry name" value="Periplasmic binding protein-like II"/>
    <property type="match status" value="1"/>
</dbReference>
<dbReference type="InterPro" id="IPR006059">
    <property type="entry name" value="SBP"/>
</dbReference>
<keyword evidence="7" id="KW-0449">Lipoprotein</keyword>
<dbReference type="OrthoDB" id="9798191at2"/>
<name>A0A366XSF7_9BACI</name>
<dbReference type="PANTHER" id="PTHR43649">
    <property type="entry name" value="ARABINOSE-BINDING PROTEIN-RELATED"/>
    <property type="match status" value="1"/>
</dbReference>
<keyword evidence="3" id="KW-1003">Cell membrane</keyword>
<evidence type="ECO:0000313" key="8">
    <source>
        <dbReference type="EMBL" id="RBW68075.1"/>
    </source>
</evidence>